<dbReference type="EMBL" id="VOUQ01000008">
    <property type="protein sequence ID" value="TXE32365.1"/>
    <property type="molecule type" value="Genomic_DNA"/>
</dbReference>
<reference evidence="1 2" key="1">
    <citation type="submission" date="2019-07" db="EMBL/GenBank/DDBJ databases">
        <title>Serratia strains were isolated from fresh produce.</title>
        <authorList>
            <person name="Cho G.-S."/>
            <person name="Stein M."/>
            <person name="Lee W."/>
            <person name="Suh S.H."/>
            <person name="Franz C.M.A.P."/>
        </authorList>
    </citation>
    <scope>NUCLEOTIDE SEQUENCE [LARGE SCALE GENOMIC DNA]</scope>
    <source>
        <strain evidence="1 2">S16</strain>
    </source>
</reference>
<name>A0A5C7CHJ8_SERMA</name>
<organism evidence="1 2">
    <name type="scientific">Serratia marcescens</name>
    <dbReference type="NCBI Taxonomy" id="615"/>
    <lineage>
        <taxon>Bacteria</taxon>
        <taxon>Pseudomonadati</taxon>
        <taxon>Pseudomonadota</taxon>
        <taxon>Gammaproteobacteria</taxon>
        <taxon>Enterobacterales</taxon>
        <taxon>Yersiniaceae</taxon>
        <taxon>Serratia</taxon>
    </lineage>
</organism>
<accession>A0A5C7CHJ8</accession>
<dbReference type="RefSeq" id="WP_147881858.1">
    <property type="nucleotide sequence ID" value="NZ_VOUQ01000008.1"/>
</dbReference>
<sequence>MADELTQTTRVSDLGMAGALQDNDLILLTVQRGEAFESQSISVLDLKRMLHIATQETFYSDGHFAARSMDGENGFVLDADFGAWFAGLPRPLQEYLTATMPSSEGNQYPDYHEVFLSADKKALRLTDDNGGLWLCGIDEAIQNRLDGLLSSSVSKGISGWQWLALSKNRKGLFGADDNGGFHVPGITGPIQDLLLALSGGSGPSVKPDAGTYVLMWGDRKIWGDRPVLGTEKITDTGALLRYLPGGEATSGTGVVFHRGGREMPIEASAFRIIAFMGQSLMIASDAGNIPNPGSYNKVNRDPALRGRAITVNGGKPEFSGDADTIISDDNLDKLADMVNPNYRQGQVIPLTNRLIYDCDAAGLAPSIFYSANSASGGKSFAQIWKGTVPYTNGLRLVQRGADIAAGIGKPCSVDFVLFAHGQTDNGNGTNTAPGAYASRMTQHFANVTADYTAITHQTTGPLFVIDQCGSRISTERGEVDEEGNVTDPEILFNFSISATDQWDYVKANPETALMNASEWPLNWQLSDGSLSHINNWGKVIQGEYMEQALFWHYDPAQISPWLPTHVKSISLQGTTLITQWHTPRGGLVRDVATFGDCPNDSFSLQLASANILQVTQEGNTVSIELDAVPSSADALLIGFTNTTPAPNGHIYPMVPYRDSSTLTSRWYKPDGVNFYPLYNWGILQRIPLEDL</sequence>
<evidence type="ECO:0000313" key="2">
    <source>
        <dbReference type="Proteomes" id="UP000321126"/>
    </source>
</evidence>
<dbReference type="Proteomes" id="UP000321126">
    <property type="component" value="Unassembled WGS sequence"/>
</dbReference>
<dbReference type="AlphaFoldDB" id="A0A5C7CHJ8"/>
<proteinExistence type="predicted"/>
<protein>
    <submittedName>
        <fullName evidence="1">Uncharacterized protein</fullName>
    </submittedName>
</protein>
<evidence type="ECO:0000313" key="1">
    <source>
        <dbReference type="EMBL" id="TXE32365.1"/>
    </source>
</evidence>
<gene>
    <name evidence="1" type="ORF">FOT62_16550</name>
</gene>
<comment type="caution">
    <text evidence="1">The sequence shown here is derived from an EMBL/GenBank/DDBJ whole genome shotgun (WGS) entry which is preliminary data.</text>
</comment>